<dbReference type="InterPro" id="IPR019734">
    <property type="entry name" value="TPR_rpt"/>
</dbReference>
<dbReference type="PROSITE" id="PS50005">
    <property type="entry name" value="TPR"/>
    <property type="match status" value="1"/>
</dbReference>
<evidence type="ECO:0000313" key="3">
    <source>
        <dbReference type="EMBL" id="CDN50532.1"/>
    </source>
</evidence>
<dbReference type="KEGG" id="ngg:RG540_CH43910"/>
<dbReference type="Proteomes" id="UP000028181">
    <property type="component" value="Chromosome I"/>
</dbReference>
<dbReference type="AlphaFoldDB" id="A0A068SW57"/>
<evidence type="ECO:0000256" key="1">
    <source>
        <dbReference type="PROSITE-ProRule" id="PRU00339"/>
    </source>
</evidence>
<dbReference type="InterPro" id="IPR052943">
    <property type="entry name" value="TMTC_O-mannosyl-trnsfr"/>
</dbReference>
<evidence type="ECO:0000256" key="2">
    <source>
        <dbReference type="SAM" id="MobiDB-lite"/>
    </source>
</evidence>
<dbReference type="InterPro" id="IPR011990">
    <property type="entry name" value="TPR-like_helical_dom_sf"/>
</dbReference>
<dbReference type="PATRIC" id="fig|1028800.3.peg.4447"/>
<feature type="region of interest" description="Disordered" evidence="2">
    <location>
        <begin position="1"/>
        <end position="20"/>
    </location>
</feature>
<dbReference type="EMBL" id="HG938353">
    <property type="protein sequence ID" value="CDN50532.1"/>
    <property type="molecule type" value="Genomic_DNA"/>
</dbReference>
<dbReference type="PIRSF" id="PIRSF035836">
    <property type="entry name" value="UCP035836"/>
    <property type="match status" value="1"/>
</dbReference>
<organism evidence="3 4">
    <name type="scientific">Neorhizobium galegae bv. orientalis str. HAMBI 540</name>
    <dbReference type="NCBI Taxonomy" id="1028800"/>
    <lineage>
        <taxon>Bacteria</taxon>
        <taxon>Pseudomonadati</taxon>
        <taxon>Pseudomonadota</taxon>
        <taxon>Alphaproteobacteria</taxon>
        <taxon>Hyphomicrobiales</taxon>
        <taxon>Rhizobiaceae</taxon>
        <taxon>Rhizobium/Agrobacterium group</taxon>
        <taxon>Neorhizobium</taxon>
    </lineage>
</organism>
<sequence length="298" mass="31870">MRYLPAPYSEDVAPDRTRPHPMTASAAVTLRKTRLAQTAAFALLTALSVTGCATNRDVATTGSIPRASAASMDGMNADALAGTEKSVGESYARDPKNKEIGLRYATVLGMTGKSAQALAVMQQVAIAHPADRDVLAAYGKAQAGAGQLEQALATINRAQTPDHPDWRLYSAEGAVLDQLGRSAEARQKYRMALDTQPNEPSVMSNLGMSYVLSGDLKTAETYMRNAAGQPAADSRVRQNLALVVGLQGRFSEAEQIARRELSQQQADANVTYLRSMLSQQNAWAKLSDKDGKGKPNTN</sequence>
<dbReference type="InterPro" id="IPR014596">
    <property type="entry name" value="UCP035836"/>
</dbReference>
<dbReference type="PANTHER" id="PTHR44809">
    <property type="match status" value="1"/>
</dbReference>
<proteinExistence type="predicted"/>
<keyword evidence="1" id="KW-0802">TPR repeat</keyword>
<dbReference type="Gene3D" id="1.25.40.10">
    <property type="entry name" value="Tetratricopeptide repeat domain"/>
    <property type="match status" value="2"/>
</dbReference>
<evidence type="ECO:0000313" key="4">
    <source>
        <dbReference type="Proteomes" id="UP000028181"/>
    </source>
</evidence>
<protein>
    <submittedName>
        <fullName evidence="3">Putative pilus assembly protein (Contains TPR repeats)</fullName>
    </submittedName>
</protein>
<gene>
    <name evidence="3" type="ORF">RG540_CH43910</name>
</gene>
<accession>A0A068SW57</accession>
<dbReference type="HOGENOM" id="CLU_072295_0_0_5"/>
<reference evidence="4" key="1">
    <citation type="journal article" date="2014" name="BMC Genomics">
        <title>Genome sequencing of two Neorhizobium galegae strains reveals a noeT gene responsible for the unusual acetylation of the nodulation factors.</title>
        <authorList>
            <person name="Osterman J."/>
            <person name="Marsh J."/>
            <person name="Laine P.K."/>
            <person name="Zeng Z."/>
            <person name="Alatalo E."/>
            <person name="Sullivan J.T."/>
            <person name="Young J.P."/>
            <person name="Thomas-Oates J."/>
            <person name="Paulin L."/>
            <person name="Lindstrom K."/>
        </authorList>
    </citation>
    <scope>NUCLEOTIDE SEQUENCE [LARGE SCALE GENOMIC DNA]</scope>
    <source>
        <strain evidence="4">HAMBI 540</strain>
    </source>
</reference>
<feature type="repeat" description="TPR" evidence="1">
    <location>
        <begin position="166"/>
        <end position="199"/>
    </location>
</feature>
<dbReference type="eggNOG" id="COG5010">
    <property type="taxonomic scope" value="Bacteria"/>
</dbReference>
<name>A0A068SW57_NEOGA</name>
<dbReference type="PANTHER" id="PTHR44809:SF1">
    <property type="entry name" value="PROTEIN O-MANNOSYL-TRANSFERASE TMTC1"/>
    <property type="match status" value="1"/>
</dbReference>
<keyword evidence="4" id="KW-1185">Reference proteome</keyword>
<dbReference type="SUPFAM" id="SSF48452">
    <property type="entry name" value="TPR-like"/>
    <property type="match status" value="1"/>
</dbReference>